<reference evidence="7" key="1">
    <citation type="submission" date="2017-04" db="EMBL/GenBank/DDBJ databases">
        <title>Genome deletions in a multicellular cyanobacterial endosymbiont for morphological adaptation in marine diatoms.</title>
        <authorList>
            <person name="Wang Y."/>
            <person name="Gao H."/>
            <person name="Li R."/>
            <person name="Xu X."/>
        </authorList>
    </citation>
    <scope>NUCLEOTIDE SEQUENCE</scope>
    <source>
        <strain evidence="7">FACHB 800</strain>
    </source>
</reference>
<feature type="transmembrane region" description="Helical" evidence="6">
    <location>
        <begin position="305"/>
        <end position="324"/>
    </location>
</feature>
<evidence type="ECO:0000313" key="8">
    <source>
        <dbReference type="Proteomes" id="UP000683511"/>
    </source>
</evidence>
<feature type="transmembrane region" description="Helical" evidence="6">
    <location>
        <begin position="103"/>
        <end position="124"/>
    </location>
</feature>
<dbReference type="KEGG" id="rsin:B6N60_01235"/>
<dbReference type="EMBL" id="CP021056">
    <property type="protein sequence ID" value="QXE22552.1"/>
    <property type="molecule type" value="Genomic_DNA"/>
</dbReference>
<keyword evidence="4 6" id="KW-1133">Transmembrane helix</keyword>
<dbReference type="RefSeq" id="WP_190602670.1">
    <property type="nucleotide sequence ID" value="NZ_CP021056.1"/>
</dbReference>
<evidence type="ECO:0000256" key="2">
    <source>
        <dbReference type="ARBA" id="ARBA00022475"/>
    </source>
</evidence>
<dbReference type="PANTHER" id="PTHR30250">
    <property type="entry name" value="PST FAMILY PREDICTED COLANIC ACID TRANSPORTER"/>
    <property type="match status" value="1"/>
</dbReference>
<dbReference type="InterPro" id="IPR050833">
    <property type="entry name" value="Poly_Biosynth_Transport"/>
</dbReference>
<evidence type="ECO:0000313" key="7">
    <source>
        <dbReference type="EMBL" id="QXE22552.1"/>
    </source>
</evidence>
<dbReference type="Proteomes" id="UP000683511">
    <property type="component" value="Chromosome"/>
</dbReference>
<evidence type="ECO:0000256" key="5">
    <source>
        <dbReference type="ARBA" id="ARBA00023136"/>
    </source>
</evidence>
<sequence length="430" mass="47346">MVFLIGTLSIHKIIKTLKFIRSFRHKPALWVLIDQGVVSLGNFLTNILIARNLPQSEYGTYVLIYGVLIFLNSLHSSLIIYPLSVKGAIADEKDLRRLTGDSLILTTILWLFLSLVIVAATAFIHRIEIAPMAICALWLWQNQESVRRSLMSHLRYAESVWGDSLSYLGQAGLVWFLAQQGQLSVESAFIIIGVTSGIAAITQLAQLKAKPIPSPQIWHFAITAWDLGRWSLLSNLATIFNIHAPPWVLTMFHGTGEVASLQAINNILGSTNPILQSTPSLIIPSVAKARLEGKMPAVWQVVKNYTAQGLLFLLPIYSFILVFPRKVIELLYGSNSPYLEFEQMLRLVVLVYGLVYFSQVVGATLQGLEENKSVFLAQCASITSAVFVGLPLAAFIGALGAIIGSIVSGFGRVTIGIVLLRKFQNSQKSI</sequence>
<name>A0A975T5K7_9NOST</name>
<organism evidence="7 8">
    <name type="scientific">Richelia sinica FACHB-800</name>
    <dbReference type="NCBI Taxonomy" id="1357546"/>
    <lineage>
        <taxon>Bacteria</taxon>
        <taxon>Bacillati</taxon>
        <taxon>Cyanobacteriota</taxon>
        <taxon>Cyanophyceae</taxon>
        <taxon>Nostocales</taxon>
        <taxon>Nostocaceae</taxon>
        <taxon>Richelia</taxon>
    </lineage>
</organism>
<evidence type="ECO:0000256" key="1">
    <source>
        <dbReference type="ARBA" id="ARBA00004651"/>
    </source>
</evidence>
<dbReference type="GO" id="GO:0005886">
    <property type="term" value="C:plasma membrane"/>
    <property type="evidence" value="ECO:0007669"/>
    <property type="project" value="UniProtKB-SubCell"/>
</dbReference>
<keyword evidence="8" id="KW-1185">Reference proteome</keyword>
<keyword evidence="5 6" id="KW-0472">Membrane</keyword>
<keyword evidence="2" id="KW-1003">Cell membrane</keyword>
<protein>
    <recommendedName>
        <fullName evidence="9">Polysaccharide biosynthesis protein</fullName>
    </recommendedName>
</protein>
<feature type="transmembrane region" description="Helical" evidence="6">
    <location>
        <begin position="402"/>
        <end position="420"/>
    </location>
</feature>
<feature type="transmembrane region" description="Helical" evidence="6">
    <location>
        <begin position="28"/>
        <end position="49"/>
    </location>
</feature>
<evidence type="ECO:0000256" key="4">
    <source>
        <dbReference type="ARBA" id="ARBA00022989"/>
    </source>
</evidence>
<comment type="subcellular location">
    <subcellularLocation>
        <location evidence="1">Cell membrane</location>
        <topology evidence="1">Multi-pass membrane protein</topology>
    </subcellularLocation>
</comment>
<feature type="transmembrane region" description="Helical" evidence="6">
    <location>
        <begin position="374"/>
        <end position="396"/>
    </location>
</feature>
<proteinExistence type="predicted"/>
<accession>A0A975T5K7</accession>
<dbReference type="AlphaFoldDB" id="A0A975T5K7"/>
<feature type="transmembrane region" description="Helical" evidence="6">
    <location>
        <begin position="344"/>
        <end position="362"/>
    </location>
</feature>
<gene>
    <name evidence="7" type="ORF">B6N60_01235</name>
</gene>
<keyword evidence="3 6" id="KW-0812">Transmembrane</keyword>
<evidence type="ECO:0008006" key="9">
    <source>
        <dbReference type="Google" id="ProtNLM"/>
    </source>
</evidence>
<evidence type="ECO:0000256" key="3">
    <source>
        <dbReference type="ARBA" id="ARBA00022692"/>
    </source>
</evidence>
<feature type="transmembrane region" description="Helical" evidence="6">
    <location>
        <begin position="61"/>
        <end position="83"/>
    </location>
</feature>
<dbReference type="PANTHER" id="PTHR30250:SF11">
    <property type="entry name" value="O-ANTIGEN TRANSPORTER-RELATED"/>
    <property type="match status" value="1"/>
</dbReference>
<evidence type="ECO:0000256" key="6">
    <source>
        <dbReference type="SAM" id="Phobius"/>
    </source>
</evidence>